<evidence type="ECO:0000313" key="6">
    <source>
        <dbReference type="Proteomes" id="UP000009328"/>
    </source>
</evidence>
<reference evidence="5 6" key="1">
    <citation type="journal article" date="2012" name="Eukaryot. Cell">
        <title>Draft genome sequence of Wickerhamomyces ciferrii NRRL Y-1031 F-60-10.</title>
        <authorList>
            <person name="Schneider J."/>
            <person name="Andrea H."/>
            <person name="Blom J."/>
            <person name="Jaenicke S."/>
            <person name="Ruckert C."/>
            <person name="Schorsch C."/>
            <person name="Szczepanowski R."/>
            <person name="Farwick M."/>
            <person name="Goesmann A."/>
            <person name="Puhler A."/>
            <person name="Schaffer S."/>
            <person name="Tauch A."/>
            <person name="Kohler T."/>
            <person name="Brinkrolf K."/>
        </authorList>
    </citation>
    <scope>NUCLEOTIDE SEQUENCE [LARGE SCALE GENOMIC DNA]</scope>
    <source>
        <strain evidence="6">ATCC 14091 / BCRC 22168 / CBS 111 / JCM 3599 / NBRC 0793 / NRRL Y-1031 F-60-10</strain>
    </source>
</reference>
<name>K0KIZ8_WICCF</name>
<dbReference type="eggNOG" id="ENOG502SAXB">
    <property type="taxonomic scope" value="Eukaryota"/>
</dbReference>
<evidence type="ECO:0000256" key="2">
    <source>
        <dbReference type="ARBA" id="ARBA00007973"/>
    </source>
</evidence>
<dbReference type="AlphaFoldDB" id="K0KIZ8"/>
<evidence type="ECO:0000256" key="1">
    <source>
        <dbReference type="ARBA" id="ARBA00002976"/>
    </source>
</evidence>
<comment type="function">
    <text evidence="1">Involved in gross chromosomal rearrangements (GCRs) and telomere healing.</text>
</comment>
<dbReference type="Proteomes" id="UP000009328">
    <property type="component" value="Unassembled WGS sequence"/>
</dbReference>
<gene>
    <name evidence="5" type="ORF">BN7_1666</name>
</gene>
<dbReference type="GO" id="GO:0016192">
    <property type="term" value="P:vesicle-mediated transport"/>
    <property type="evidence" value="ECO:0007669"/>
    <property type="project" value="InterPro"/>
</dbReference>
<dbReference type="GO" id="GO:0030674">
    <property type="term" value="F:protein-macromolecule adaptor activity"/>
    <property type="evidence" value="ECO:0007669"/>
    <property type="project" value="TreeGrafter"/>
</dbReference>
<dbReference type="PANTHER" id="PTHR28043:SF1">
    <property type="entry name" value="INCREASED RECOMBINATION CENTERS PROTEIN 6"/>
    <property type="match status" value="1"/>
</dbReference>
<dbReference type="PANTHER" id="PTHR28043">
    <property type="entry name" value="INCREASED RECOMBINATION CENTERS PROTEIN 6"/>
    <property type="match status" value="1"/>
</dbReference>
<dbReference type="STRING" id="1206466.K0KIZ8"/>
<keyword evidence="6" id="KW-1185">Reference proteome</keyword>
<evidence type="ECO:0000313" key="5">
    <source>
        <dbReference type="EMBL" id="CCH42122.1"/>
    </source>
</evidence>
<comment type="caution">
    <text evidence="5">The sequence shown here is derived from an EMBL/GenBank/DDBJ whole genome shotgun (WGS) entry which is preliminary data.</text>
</comment>
<evidence type="ECO:0000256" key="3">
    <source>
        <dbReference type="ARBA" id="ARBA00015902"/>
    </source>
</evidence>
<organism evidence="5 6">
    <name type="scientific">Wickerhamomyces ciferrii (strain ATCC 14091 / BCRC 22168 / CBS 111 / JCM 3599 / NBRC 0793 / NRRL Y-1031 F-60-10)</name>
    <name type="common">Yeast</name>
    <name type="synonym">Pichia ciferrii</name>
    <dbReference type="NCBI Taxonomy" id="1206466"/>
    <lineage>
        <taxon>Eukaryota</taxon>
        <taxon>Fungi</taxon>
        <taxon>Dikarya</taxon>
        <taxon>Ascomycota</taxon>
        <taxon>Saccharomycotina</taxon>
        <taxon>Saccharomycetes</taxon>
        <taxon>Phaffomycetales</taxon>
        <taxon>Wickerhamomycetaceae</taxon>
        <taxon>Wickerhamomyces</taxon>
    </lineage>
</organism>
<keyword evidence="4" id="KW-0160">Chromosomal rearrangement</keyword>
<comment type="similarity">
    <text evidence="2">Belongs to the IRC6 family.</text>
</comment>
<evidence type="ECO:0000256" key="4">
    <source>
        <dbReference type="ARBA" id="ARBA00022447"/>
    </source>
</evidence>
<protein>
    <recommendedName>
        <fullName evidence="3">Increased recombination centers protein 6</fullName>
    </recommendedName>
</protein>
<dbReference type="FunCoup" id="K0KIZ8">
    <property type="interactions" value="23"/>
</dbReference>
<proteinExistence type="inferred from homology"/>
<dbReference type="EMBL" id="CAIF01000038">
    <property type="protein sequence ID" value="CCH42122.1"/>
    <property type="molecule type" value="Genomic_DNA"/>
</dbReference>
<dbReference type="HOGENOM" id="CLU_1176211_0_0_1"/>
<dbReference type="InterPro" id="IPR034627">
    <property type="entry name" value="Irc6"/>
</dbReference>
<accession>K0KIZ8</accession>
<dbReference type="InParanoid" id="K0KIZ8"/>
<sequence>MNDKLLIIGPPNSNKFTLLQKIFQSIPKIPKSQSHQGLIHPILLETKHYSTKIDIWIDEYSSMKEWSEGFMSDEAREVREVINGIIWCFKFDQGFIQIENELKEFMKLIECFRDDNEGEWGGMIVAMGKGEIEEDERLKYEDLFIINGIEFIDSSQEGRNEFNELQGFSRVREIIECHDWDIQDMKEATENSNIGADGFEIDDILNKLEGAKQDVLELPDDEKHEYIMKFIENLNL</sequence>
<dbReference type="Gene3D" id="3.40.50.11960">
    <property type="match status" value="1"/>
</dbReference>